<evidence type="ECO:0000256" key="1">
    <source>
        <dbReference type="ARBA" id="ARBA00004365"/>
    </source>
</evidence>
<name>A0A371P0U4_9BACL</name>
<dbReference type="InterPro" id="IPR002371">
    <property type="entry name" value="FlgK"/>
</dbReference>
<dbReference type="GO" id="GO:0005198">
    <property type="term" value="F:structural molecule activity"/>
    <property type="evidence" value="ECO:0007669"/>
    <property type="project" value="UniProtKB-UniRule"/>
</dbReference>
<evidence type="ECO:0000256" key="7">
    <source>
        <dbReference type="RuleBase" id="RU362065"/>
    </source>
</evidence>
<protein>
    <recommendedName>
        <fullName evidence="4 7">Flagellar hook-associated protein 1</fullName>
        <shortName evidence="7">HAP1</shortName>
    </recommendedName>
</protein>
<accession>A0A371P0U4</accession>
<dbReference type="NCBIfam" id="TIGR02492">
    <property type="entry name" value="flgK_ends"/>
    <property type="match status" value="1"/>
</dbReference>
<comment type="caution">
    <text evidence="11">The sequence shown here is derived from an EMBL/GenBank/DDBJ whole genome shotgun (WGS) entry which is preliminary data.</text>
</comment>
<evidence type="ECO:0000259" key="8">
    <source>
        <dbReference type="Pfam" id="PF00460"/>
    </source>
</evidence>
<dbReference type="InterPro" id="IPR053927">
    <property type="entry name" value="FlgK_helical"/>
</dbReference>
<keyword evidence="11" id="KW-0966">Cell projection</keyword>
<feature type="domain" description="Flagellar basal body rod protein N-terminal" evidence="8">
    <location>
        <begin position="17"/>
        <end position="37"/>
    </location>
</feature>
<feature type="domain" description="Flagellar basal-body/hook protein C-terminal" evidence="9">
    <location>
        <begin position="462"/>
        <end position="504"/>
    </location>
</feature>
<comment type="similarity">
    <text evidence="3 7">Belongs to the flagella basal body rod proteins family.</text>
</comment>
<keyword evidence="11" id="KW-0282">Flagellum</keyword>
<evidence type="ECO:0000259" key="9">
    <source>
        <dbReference type="Pfam" id="PF06429"/>
    </source>
</evidence>
<evidence type="ECO:0000256" key="4">
    <source>
        <dbReference type="ARBA" id="ARBA00016244"/>
    </source>
</evidence>
<dbReference type="GO" id="GO:0044780">
    <property type="term" value="P:bacterial-type flagellum assembly"/>
    <property type="evidence" value="ECO:0007669"/>
    <property type="project" value="InterPro"/>
</dbReference>
<dbReference type="PRINTS" id="PR01005">
    <property type="entry name" value="FLGHOOKAP1"/>
</dbReference>
<dbReference type="InterPro" id="IPR010930">
    <property type="entry name" value="Flg_bb/hook_C_dom"/>
</dbReference>
<organism evidence="11 12">
    <name type="scientific">Paenibacillus paeoniae</name>
    <dbReference type="NCBI Taxonomy" id="2292705"/>
    <lineage>
        <taxon>Bacteria</taxon>
        <taxon>Bacillati</taxon>
        <taxon>Bacillota</taxon>
        <taxon>Bacilli</taxon>
        <taxon>Bacillales</taxon>
        <taxon>Paenibacillaceae</taxon>
        <taxon>Paenibacillus</taxon>
    </lineage>
</organism>
<dbReference type="OrthoDB" id="9802553at2"/>
<evidence type="ECO:0000256" key="6">
    <source>
        <dbReference type="ARBA" id="ARBA00023143"/>
    </source>
</evidence>
<dbReference type="EMBL" id="QUBQ01000007">
    <property type="protein sequence ID" value="REK69562.1"/>
    <property type="molecule type" value="Genomic_DNA"/>
</dbReference>
<dbReference type="Proteomes" id="UP000261905">
    <property type="component" value="Unassembled WGS sequence"/>
</dbReference>
<dbReference type="RefSeq" id="WP_116049686.1">
    <property type="nucleotide sequence ID" value="NZ_QUBQ01000007.1"/>
</dbReference>
<proteinExistence type="inferred from homology"/>
<evidence type="ECO:0000259" key="10">
    <source>
        <dbReference type="Pfam" id="PF22638"/>
    </source>
</evidence>
<gene>
    <name evidence="7" type="primary">flgK</name>
    <name evidence="11" type="ORF">DX130_23970</name>
</gene>
<dbReference type="GO" id="GO:0005576">
    <property type="term" value="C:extracellular region"/>
    <property type="evidence" value="ECO:0007669"/>
    <property type="project" value="UniProtKB-SubCell"/>
</dbReference>
<evidence type="ECO:0000313" key="12">
    <source>
        <dbReference type="Proteomes" id="UP000261905"/>
    </source>
</evidence>
<evidence type="ECO:0000256" key="5">
    <source>
        <dbReference type="ARBA" id="ARBA00022525"/>
    </source>
</evidence>
<reference evidence="11 12" key="1">
    <citation type="submission" date="2018-08" db="EMBL/GenBank/DDBJ databases">
        <title>Paenibacillus sp. M4BSY-1, whole genome shotgun sequence.</title>
        <authorList>
            <person name="Tuo L."/>
        </authorList>
    </citation>
    <scope>NUCLEOTIDE SEQUENCE [LARGE SCALE GENOMIC DNA]</scope>
    <source>
        <strain evidence="11 12">M4BSY-1</strain>
    </source>
</reference>
<comment type="subcellular location">
    <subcellularLocation>
        <location evidence="1 7">Bacterial flagellum</location>
    </subcellularLocation>
    <subcellularLocation>
        <location evidence="2 7">Secreted</location>
    </subcellularLocation>
</comment>
<keyword evidence="12" id="KW-1185">Reference proteome</keyword>
<dbReference type="SUPFAM" id="SSF64518">
    <property type="entry name" value="Phase 1 flagellin"/>
    <property type="match status" value="1"/>
</dbReference>
<dbReference type="Pfam" id="PF06429">
    <property type="entry name" value="Flg_bbr_C"/>
    <property type="match status" value="1"/>
</dbReference>
<keyword evidence="11" id="KW-0969">Cilium</keyword>
<dbReference type="Pfam" id="PF00460">
    <property type="entry name" value="Flg_bb_rod"/>
    <property type="match status" value="1"/>
</dbReference>
<dbReference type="InterPro" id="IPR001444">
    <property type="entry name" value="Flag_bb_rod_N"/>
</dbReference>
<sequence>MRSTFHSLETAKRSIFTQQAAINTVGHNISNANTEGFSRQRVSMVAARPIEAYGMNRSNAPGQLGTGVEFTSITRIRNAFLDTQYRDQNYGVGSLSIQTDTLSKLEGYVNEPSDTGIRAVLEKFWNSWSDLSKDPENVTGREILKENAMALVETFNGLSRQLSNLNADLTSNIEVKVSEANSLLQTIASLNTEIRRSEMIGDNANDLRDQRDLMTDKLSRIANITVTETDQGYNINLGNINLLQGAAITPMTAADAEAAYATGSLVGGEIHGMIVSRDTFVAGFQQQLDTLADTLANGEFEVTIPAGWVKPGTTTPTTAPEVVTVQGINGLHKLGYTLADPATEGEDFFTFKAGANGITAASIELNPSIAADANKIATSLRTTTDGGGVTSVIRGNNGLALLMSELKNVKFGFDETDQGGGITQATVGDFYGAVVGALGVQSQEASRLYKNTQTQLDQIQGNRLSVSGVSLDEEMADLIKYQYAYSASARFMTTFDQMLEKLINGTGMVGR</sequence>
<dbReference type="Pfam" id="PF22638">
    <property type="entry name" value="FlgK_D1"/>
    <property type="match status" value="1"/>
</dbReference>
<dbReference type="GO" id="GO:0009424">
    <property type="term" value="C:bacterial-type flagellum hook"/>
    <property type="evidence" value="ECO:0007669"/>
    <property type="project" value="UniProtKB-UniRule"/>
</dbReference>
<dbReference type="AlphaFoldDB" id="A0A371P0U4"/>
<keyword evidence="6 7" id="KW-0975">Bacterial flagellum</keyword>
<dbReference type="PANTHER" id="PTHR30033:SF1">
    <property type="entry name" value="FLAGELLAR HOOK-ASSOCIATED PROTEIN 1"/>
    <property type="match status" value="1"/>
</dbReference>
<keyword evidence="5 7" id="KW-0964">Secreted</keyword>
<evidence type="ECO:0000256" key="3">
    <source>
        <dbReference type="ARBA" id="ARBA00009677"/>
    </source>
</evidence>
<evidence type="ECO:0000313" key="11">
    <source>
        <dbReference type="EMBL" id="REK69562.1"/>
    </source>
</evidence>
<feature type="domain" description="Flagellar hook-associated protein FlgK helical" evidence="10">
    <location>
        <begin position="102"/>
        <end position="297"/>
    </location>
</feature>
<dbReference type="PANTHER" id="PTHR30033">
    <property type="entry name" value="FLAGELLAR HOOK-ASSOCIATED PROTEIN 1"/>
    <property type="match status" value="1"/>
</dbReference>
<evidence type="ECO:0000256" key="2">
    <source>
        <dbReference type="ARBA" id="ARBA00004613"/>
    </source>
</evidence>